<dbReference type="CDD" id="cd12285">
    <property type="entry name" value="RRM3_RBM39_like"/>
    <property type="match status" value="1"/>
</dbReference>
<dbReference type="SMART" id="SM00360">
    <property type="entry name" value="RRM"/>
    <property type="match status" value="2"/>
</dbReference>
<feature type="domain" description="RRM" evidence="8">
    <location>
        <begin position="272"/>
        <end position="357"/>
    </location>
</feature>
<dbReference type="InterPro" id="IPR000504">
    <property type="entry name" value="RRM_dom"/>
</dbReference>
<protein>
    <recommendedName>
        <fullName evidence="8">RRM domain-containing protein</fullName>
    </recommendedName>
</protein>
<dbReference type="AlphaFoldDB" id="A0A6U9SL28"/>
<feature type="region of interest" description="Disordered" evidence="7">
    <location>
        <begin position="361"/>
        <end position="387"/>
    </location>
</feature>
<dbReference type="GO" id="GO:0005686">
    <property type="term" value="C:U2 snRNP"/>
    <property type="evidence" value="ECO:0007669"/>
    <property type="project" value="TreeGrafter"/>
</dbReference>
<keyword evidence="2" id="KW-0507">mRNA processing</keyword>
<feature type="region of interest" description="Disordered" evidence="7">
    <location>
        <begin position="99"/>
        <end position="136"/>
    </location>
</feature>
<dbReference type="EMBL" id="HBIS01009655">
    <property type="protein sequence ID" value="CAE0613946.1"/>
    <property type="molecule type" value="Transcribed_RNA"/>
</dbReference>
<dbReference type="Pfam" id="PF00076">
    <property type="entry name" value="RRM_1"/>
    <property type="match status" value="2"/>
</dbReference>
<evidence type="ECO:0000256" key="6">
    <source>
        <dbReference type="PROSITE-ProRule" id="PRU00176"/>
    </source>
</evidence>
<gene>
    <name evidence="9" type="ORF">PSAL00342_LOCUS7847</name>
    <name evidence="10" type="ORF">PSAL00342_LOCUS7848</name>
</gene>
<reference evidence="9" key="1">
    <citation type="submission" date="2021-01" db="EMBL/GenBank/DDBJ databases">
        <authorList>
            <person name="Corre E."/>
            <person name="Pelletier E."/>
            <person name="Niang G."/>
            <person name="Scheremetjew M."/>
            <person name="Finn R."/>
            <person name="Kale V."/>
            <person name="Holt S."/>
            <person name="Cochrane G."/>
            <person name="Meng A."/>
            <person name="Brown T."/>
            <person name="Cohen L."/>
        </authorList>
    </citation>
    <scope>NUCLEOTIDE SEQUENCE</scope>
    <source>
        <strain evidence="9">CCMP1897</strain>
    </source>
</reference>
<dbReference type="InterPro" id="IPR012677">
    <property type="entry name" value="Nucleotide-bd_a/b_plait_sf"/>
</dbReference>
<evidence type="ECO:0000256" key="4">
    <source>
        <dbReference type="ARBA" id="ARBA00022884"/>
    </source>
</evidence>
<dbReference type="InterPro" id="IPR035979">
    <property type="entry name" value="RBD_domain_sf"/>
</dbReference>
<accession>A0A6U9SL28</accession>
<evidence type="ECO:0000256" key="5">
    <source>
        <dbReference type="ARBA" id="ARBA00023187"/>
    </source>
</evidence>
<dbReference type="SUPFAM" id="SSF55277">
    <property type="entry name" value="GYF domain"/>
    <property type="match status" value="1"/>
</dbReference>
<dbReference type="GO" id="GO:0003723">
    <property type="term" value="F:RNA binding"/>
    <property type="evidence" value="ECO:0007669"/>
    <property type="project" value="UniProtKB-UniRule"/>
</dbReference>
<keyword evidence="4 6" id="KW-0694">RNA-binding</keyword>
<evidence type="ECO:0000256" key="2">
    <source>
        <dbReference type="ARBA" id="ARBA00022664"/>
    </source>
</evidence>
<dbReference type="FunFam" id="3.30.70.330:FF:000105">
    <property type="entry name" value="HIV Tat-specific factor 1 homolog"/>
    <property type="match status" value="1"/>
</dbReference>
<dbReference type="InterPro" id="IPR035445">
    <property type="entry name" value="GYF-like_dom_sf"/>
</dbReference>
<dbReference type="PANTHER" id="PTHR15608:SF0">
    <property type="entry name" value="HIV TAT-SPECIFIC FACTOR 1"/>
    <property type="match status" value="1"/>
</dbReference>
<dbReference type="InterPro" id="IPR034393">
    <property type="entry name" value="TatSF1-like"/>
</dbReference>
<evidence type="ECO:0000256" key="7">
    <source>
        <dbReference type="SAM" id="MobiDB-lite"/>
    </source>
</evidence>
<dbReference type="InterPro" id="IPR025640">
    <property type="entry name" value="GYF_2"/>
</dbReference>
<sequence>MEEEWYYLDEKQKHRGPFSQPQLRNMRQGGAVDAHTMVWKRGWYEWEALARVPELRMEPDVFVEPNHPTRTTIEEKEKQFVDDDGTLYVWDEAIGAYVPQMDDQPGDTKTQEGEKKRKQQETGSSGRETKDAMARNNTTSVYVTGLPRDATEEEIFDVFGKFGGIIKKDPVNDRPKIKLYKHPDTGLPKGDGLVTYLVRASVDQACSLLDNVPLRVGDAQVMSVSPAQFHRVEEKGTESKAQGAKRTKKAKPMQAKDLGWGGFDDDSKPEDTTVVLRYMFDPDAVVLQPDLLKELEEDVGEECVKFGRLNNLRIYKRHPLGVVTVCFKRREGAEKCIEAMDGRFYDGRKIKAHFWDGKTNFQEESRESEEEQQRRLEQFAEDLENKN</sequence>
<comment type="similarity">
    <text evidence="1">Belongs to the HTATSF1 family.</text>
</comment>
<dbReference type="EMBL" id="HBIS01009656">
    <property type="protein sequence ID" value="CAE0613947.1"/>
    <property type="molecule type" value="Transcribed_RNA"/>
</dbReference>
<evidence type="ECO:0000256" key="3">
    <source>
        <dbReference type="ARBA" id="ARBA00022737"/>
    </source>
</evidence>
<evidence type="ECO:0000256" key="1">
    <source>
        <dbReference type="ARBA" id="ARBA00007747"/>
    </source>
</evidence>
<feature type="domain" description="RRM" evidence="8">
    <location>
        <begin position="139"/>
        <end position="229"/>
    </location>
</feature>
<organism evidence="9">
    <name type="scientific">Picocystis salinarum</name>
    <dbReference type="NCBI Taxonomy" id="88271"/>
    <lineage>
        <taxon>Eukaryota</taxon>
        <taxon>Viridiplantae</taxon>
        <taxon>Chlorophyta</taxon>
        <taxon>Picocystophyceae</taxon>
        <taxon>Picocystales</taxon>
        <taxon>Picocystaceae</taxon>
        <taxon>Picocystis</taxon>
    </lineage>
</organism>
<dbReference type="Gene3D" id="3.30.1490.40">
    <property type="match status" value="1"/>
</dbReference>
<evidence type="ECO:0000313" key="9">
    <source>
        <dbReference type="EMBL" id="CAE0613946.1"/>
    </source>
</evidence>
<keyword evidence="3" id="KW-0677">Repeat</keyword>
<dbReference type="Gene3D" id="3.30.70.330">
    <property type="match status" value="2"/>
</dbReference>
<name>A0A6U9SL28_9CHLO</name>
<keyword evidence="5" id="KW-0508">mRNA splicing</keyword>
<proteinExistence type="inferred from homology"/>
<dbReference type="SUPFAM" id="SSF54928">
    <property type="entry name" value="RNA-binding domain, RBD"/>
    <property type="match status" value="2"/>
</dbReference>
<feature type="region of interest" description="Disordered" evidence="7">
    <location>
        <begin position="230"/>
        <end position="251"/>
    </location>
</feature>
<dbReference type="Pfam" id="PF14237">
    <property type="entry name" value="GYF_2"/>
    <property type="match status" value="1"/>
</dbReference>
<dbReference type="PANTHER" id="PTHR15608">
    <property type="entry name" value="SPLICING FACTOR U2AF-ASSOCIATED PROTEIN 2"/>
    <property type="match status" value="1"/>
</dbReference>
<evidence type="ECO:0000313" key="10">
    <source>
        <dbReference type="EMBL" id="CAE0613947.1"/>
    </source>
</evidence>
<dbReference type="GO" id="GO:0000398">
    <property type="term" value="P:mRNA splicing, via spliceosome"/>
    <property type="evidence" value="ECO:0007669"/>
    <property type="project" value="UniProtKB-ARBA"/>
</dbReference>
<dbReference type="PROSITE" id="PS50102">
    <property type="entry name" value="RRM"/>
    <property type="match status" value="2"/>
</dbReference>
<evidence type="ECO:0000259" key="8">
    <source>
        <dbReference type="PROSITE" id="PS50102"/>
    </source>
</evidence>
<dbReference type="GO" id="GO:0005684">
    <property type="term" value="C:U2-type spliceosomal complex"/>
    <property type="evidence" value="ECO:0007669"/>
    <property type="project" value="TreeGrafter"/>
</dbReference>